<accession>A0ABQ8JB95</accession>
<proteinExistence type="predicted"/>
<sequence length="158" mass="18479">MKYRKMYSHNRHDEQQSMVLLITIIEKYYQIILLQRQEFPDKLNHNQKKNLKKTKNLLSKILSKFNISRPRILKLPRKNNAGMSNVRCIKRMLTDDFGLNINAAFTGIFPKLSPDSTRYFDNKVANIIFSSCKANFCPIQLRDPAENGTNANGFIWPQ</sequence>
<evidence type="ECO:0000313" key="1">
    <source>
        <dbReference type="EMBL" id="KAH9419867.1"/>
    </source>
</evidence>
<name>A0ABQ8JB95_DERPT</name>
<organism evidence="1 2">
    <name type="scientific">Dermatophagoides pteronyssinus</name>
    <name type="common">European house dust mite</name>
    <dbReference type="NCBI Taxonomy" id="6956"/>
    <lineage>
        <taxon>Eukaryota</taxon>
        <taxon>Metazoa</taxon>
        <taxon>Ecdysozoa</taxon>
        <taxon>Arthropoda</taxon>
        <taxon>Chelicerata</taxon>
        <taxon>Arachnida</taxon>
        <taxon>Acari</taxon>
        <taxon>Acariformes</taxon>
        <taxon>Sarcoptiformes</taxon>
        <taxon>Astigmata</taxon>
        <taxon>Psoroptidia</taxon>
        <taxon>Analgoidea</taxon>
        <taxon>Pyroglyphidae</taxon>
        <taxon>Dermatophagoidinae</taxon>
        <taxon>Dermatophagoides</taxon>
    </lineage>
</organism>
<dbReference type="Proteomes" id="UP000887458">
    <property type="component" value="Unassembled WGS sequence"/>
</dbReference>
<gene>
    <name evidence="1" type="ORF">DERP_001699</name>
</gene>
<reference evidence="1 2" key="2">
    <citation type="journal article" date="2022" name="Mol. Biol. Evol.">
        <title>Comparative Genomics Reveals Insights into the Divergent Evolution of Astigmatic Mites and Household Pest Adaptations.</title>
        <authorList>
            <person name="Xiong Q."/>
            <person name="Wan A.T."/>
            <person name="Liu X."/>
            <person name="Fung C.S."/>
            <person name="Xiao X."/>
            <person name="Malainual N."/>
            <person name="Hou J."/>
            <person name="Wang L."/>
            <person name="Wang M."/>
            <person name="Yang K.Y."/>
            <person name="Cui Y."/>
            <person name="Leung E.L."/>
            <person name="Nong W."/>
            <person name="Shin S.K."/>
            <person name="Au S.W."/>
            <person name="Jeong K.Y."/>
            <person name="Chew F.T."/>
            <person name="Hui J.H."/>
            <person name="Leung T.F."/>
            <person name="Tungtrongchitr A."/>
            <person name="Zhong N."/>
            <person name="Liu Z."/>
            <person name="Tsui S.K."/>
        </authorList>
    </citation>
    <scope>NUCLEOTIDE SEQUENCE [LARGE SCALE GENOMIC DNA]</scope>
    <source>
        <strain evidence="1">Derp</strain>
    </source>
</reference>
<comment type="caution">
    <text evidence="1">The sequence shown here is derived from an EMBL/GenBank/DDBJ whole genome shotgun (WGS) entry which is preliminary data.</text>
</comment>
<dbReference type="EMBL" id="NJHN03000054">
    <property type="protein sequence ID" value="KAH9419867.1"/>
    <property type="molecule type" value="Genomic_DNA"/>
</dbReference>
<evidence type="ECO:0000313" key="2">
    <source>
        <dbReference type="Proteomes" id="UP000887458"/>
    </source>
</evidence>
<protein>
    <submittedName>
        <fullName evidence="1">Uncharacterized protein</fullName>
    </submittedName>
</protein>
<reference evidence="1 2" key="1">
    <citation type="journal article" date="2018" name="J. Allergy Clin. Immunol.">
        <title>High-quality assembly of Dermatophagoides pteronyssinus genome and transcriptome reveals a wide range of novel allergens.</title>
        <authorList>
            <person name="Liu X.Y."/>
            <person name="Yang K.Y."/>
            <person name="Wang M.Q."/>
            <person name="Kwok J.S."/>
            <person name="Zeng X."/>
            <person name="Yang Z."/>
            <person name="Xiao X.J."/>
            <person name="Lau C.P."/>
            <person name="Li Y."/>
            <person name="Huang Z.M."/>
            <person name="Ba J.G."/>
            <person name="Yim A.K."/>
            <person name="Ouyang C.Y."/>
            <person name="Ngai S.M."/>
            <person name="Chan T.F."/>
            <person name="Leung E.L."/>
            <person name="Liu L."/>
            <person name="Liu Z.G."/>
            <person name="Tsui S.K."/>
        </authorList>
    </citation>
    <scope>NUCLEOTIDE SEQUENCE [LARGE SCALE GENOMIC DNA]</scope>
    <source>
        <strain evidence="1">Derp</strain>
    </source>
</reference>
<keyword evidence="2" id="KW-1185">Reference proteome</keyword>